<dbReference type="OrthoDB" id="424390at2"/>
<name>A0A1J0AAN3_9CYAN</name>
<accession>A0A1J0AAN3</accession>
<dbReference type="KEGG" id="glt:GlitD10_0682"/>
<gene>
    <name evidence="1" type="ORF">GlitD10_0682</name>
</gene>
<keyword evidence="2" id="KW-1185">Reference proteome</keyword>
<protein>
    <submittedName>
        <fullName evidence="1">Uncharacterized protein</fullName>
    </submittedName>
</protein>
<proteinExistence type="predicted"/>
<sequence>MNEITIAQQLETGLNDSSLVVQVVFAVPYVQVVVNRSQLPPDYAALSQRIAELLGQMVTPEMQYVAVYGRVYGQEELEYETSLEIIKSVPPVPVSPSENPFLIAVTNPVTEPEPFTLAKYCFTRNQALLISALPSPKMNIAELIRDFDHFPDSEKALILEQLMGLYKF</sequence>
<reference evidence="1 2" key="1">
    <citation type="submission" date="2016-10" db="EMBL/GenBank/DDBJ databases">
        <title>Description of Gloeomargarita lithophora gen. nov., sp. nov., a thylakoid-bearing basal-branching cyanobacterium with intracellular carbonates, and proposal for Gloeomargaritales ord. nov.</title>
        <authorList>
            <person name="Moreira D."/>
            <person name="Tavera R."/>
            <person name="Benzerara K."/>
            <person name="Skouri-Panet F."/>
            <person name="Couradeau E."/>
            <person name="Gerard E."/>
            <person name="Loussert C."/>
            <person name="Novelo E."/>
            <person name="Zivanovic Y."/>
            <person name="Lopez-Garcia P."/>
        </authorList>
    </citation>
    <scope>NUCLEOTIDE SEQUENCE [LARGE SCALE GENOMIC DNA]</scope>
    <source>
        <strain evidence="1 2">D10</strain>
    </source>
</reference>
<dbReference type="RefSeq" id="WP_071453659.1">
    <property type="nucleotide sequence ID" value="NZ_CP017675.1"/>
</dbReference>
<dbReference type="EMBL" id="CP017675">
    <property type="protein sequence ID" value="APB32996.1"/>
    <property type="molecule type" value="Genomic_DNA"/>
</dbReference>
<evidence type="ECO:0000313" key="2">
    <source>
        <dbReference type="Proteomes" id="UP000180235"/>
    </source>
</evidence>
<dbReference type="Proteomes" id="UP000180235">
    <property type="component" value="Chromosome"/>
</dbReference>
<dbReference type="AlphaFoldDB" id="A0A1J0AAN3"/>
<organism evidence="1 2">
    <name type="scientific">Gloeomargarita lithophora Alchichica-D10</name>
    <dbReference type="NCBI Taxonomy" id="1188229"/>
    <lineage>
        <taxon>Bacteria</taxon>
        <taxon>Bacillati</taxon>
        <taxon>Cyanobacteriota</taxon>
        <taxon>Cyanophyceae</taxon>
        <taxon>Gloeomargaritales</taxon>
        <taxon>Gloeomargaritaceae</taxon>
        <taxon>Gloeomargarita</taxon>
    </lineage>
</organism>
<evidence type="ECO:0000313" key="1">
    <source>
        <dbReference type="EMBL" id="APB32996.1"/>
    </source>
</evidence>